<reference evidence="2" key="1">
    <citation type="submission" date="2016-07" db="EMBL/GenBank/DDBJ databases">
        <authorList>
            <person name="Vestergaard G."/>
            <person name="Garrett R.A."/>
        </authorList>
    </citation>
    <scope>NUCLEOTIDE SEQUENCE [LARGE SCALE GENOMIC DNA]</scope>
    <source>
        <strain evidence="2">ATV.v1</strain>
    </source>
</reference>
<name>A0A1C9EGD8_ATV</name>
<dbReference type="SUPFAM" id="SSF110849">
    <property type="entry name" value="ParB/Sulfiredoxin"/>
    <property type="match status" value="1"/>
</dbReference>
<dbReference type="InterPro" id="IPR003115">
    <property type="entry name" value="ParB_N"/>
</dbReference>
<dbReference type="CDD" id="cd16404">
    <property type="entry name" value="pNOB8_ParB_N_like"/>
    <property type="match status" value="1"/>
</dbReference>
<organism evidence="2">
    <name type="scientific">Acidianus two-tailed phage variant 1</name>
    <dbReference type="NCBI Taxonomy" id="1898550"/>
    <lineage>
        <taxon>Viruses</taxon>
        <taxon>Viruses incertae sedis</taxon>
        <taxon>Bicaudaviridae</taxon>
        <taxon>Bicaudavirus</taxon>
        <taxon>Acidianus two-tailed virus</taxon>
    </lineage>
</organism>
<protein>
    <submittedName>
        <fullName evidence="2">Putative ParBc domain protein</fullName>
    </submittedName>
</protein>
<accession>A0A1C9EGD8</accession>
<evidence type="ECO:0000259" key="1">
    <source>
        <dbReference type="SMART" id="SM00470"/>
    </source>
</evidence>
<evidence type="ECO:0000313" key="2">
    <source>
        <dbReference type="EMBL" id="AON96546.1"/>
    </source>
</evidence>
<dbReference type="InterPro" id="IPR036086">
    <property type="entry name" value="ParB/Sulfiredoxin_sf"/>
</dbReference>
<sequence length="326" mass="37906">MKFGGYFTKSVDDLKIDEELSKLIPENTMSDKIKNEIQKYGFLYPVIIDQNGFVIDGYTRVRIAKELGIKEVPVIVYIFDSPEERMRSAIQLNVIRRHLTHEQIEQLYQKYLSTGLSPKEAVKKLDKELKQENIRIKNLEPKMRAVEILQSEAPELFELLAKYQLDPQLLLQFYLSIKEFYDYFKQLPEEKKLEILRSERLLLQVEAEPALLKQFAEAEKFASSVTSVPTTEQEDNGDLESFYRGVDGNEEELIRSKEELNEALEQMGLGTEEEEAENQDEQLFSEFIEELKSGSVTAVPKSIEVYKKENGRLIKIEGEIYLKRKS</sequence>
<dbReference type="EMBL" id="KX607102">
    <property type="protein sequence ID" value="AON96546.1"/>
    <property type="molecule type" value="Genomic_DNA"/>
</dbReference>
<dbReference type="Gene3D" id="3.90.1530.10">
    <property type="entry name" value="Conserved hypothetical protein from pyrococcus furiosus pfu- 392566-001, ParB domain"/>
    <property type="match status" value="1"/>
</dbReference>
<feature type="domain" description="ParB-like N-terminal" evidence="1">
    <location>
        <begin position="7"/>
        <end position="94"/>
    </location>
</feature>
<proteinExistence type="predicted"/>
<dbReference type="SMART" id="SM00470">
    <property type="entry name" value="ParB"/>
    <property type="match status" value="1"/>
</dbReference>
<dbReference type="Proteomes" id="UP000225139">
    <property type="component" value="Segment"/>
</dbReference>
<dbReference type="SMR" id="A0A1C9EGD8"/>